<dbReference type="SMART" id="SM00093">
    <property type="entry name" value="SERPIN"/>
    <property type="match status" value="1"/>
</dbReference>
<keyword evidence="4" id="KW-1185">Reference proteome</keyword>
<comment type="caution">
    <text evidence="3">The sequence shown here is derived from an EMBL/GenBank/DDBJ whole genome shotgun (WGS) entry which is preliminary data.</text>
</comment>
<comment type="similarity">
    <text evidence="1">Belongs to the serpin family.</text>
</comment>
<dbReference type="Gene3D" id="3.30.497.10">
    <property type="entry name" value="Antithrombin, subunit I, domain 2"/>
    <property type="match status" value="1"/>
</dbReference>
<dbReference type="InterPro" id="IPR023796">
    <property type="entry name" value="Serpin_dom"/>
</dbReference>
<dbReference type="CDD" id="cd19588">
    <property type="entry name" value="serpin_miropin-like"/>
    <property type="match status" value="1"/>
</dbReference>
<name>A0ABW2F506_9BACL</name>
<dbReference type="Proteomes" id="UP001596378">
    <property type="component" value="Unassembled WGS sequence"/>
</dbReference>
<dbReference type="InterPro" id="IPR036186">
    <property type="entry name" value="Serpin_sf"/>
</dbReference>
<dbReference type="PANTHER" id="PTHR11461">
    <property type="entry name" value="SERINE PROTEASE INHIBITOR, SERPIN"/>
    <property type="match status" value="1"/>
</dbReference>
<feature type="domain" description="Serpin" evidence="2">
    <location>
        <begin position="57"/>
        <end position="417"/>
    </location>
</feature>
<dbReference type="PANTHER" id="PTHR11461:SF211">
    <property type="entry name" value="GH10112P-RELATED"/>
    <property type="match status" value="1"/>
</dbReference>
<evidence type="ECO:0000256" key="1">
    <source>
        <dbReference type="RuleBase" id="RU000411"/>
    </source>
</evidence>
<evidence type="ECO:0000313" key="4">
    <source>
        <dbReference type="Proteomes" id="UP001596378"/>
    </source>
</evidence>
<accession>A0ABW2F506</accession>
<reference evidence="4" key="1">
    <citation type="journal article" date="2019" name="Int. J. Syst. Evol. Microbiol.">
        <title>The Global Catalogue of Microorganisms (GCM) 10K type strain sequencing project: providing services to taxonomists for standard genome sequencing and annotation.</title>
        <authorList>
            <consortium name="The Broad Institute Genomics Platform"/>
            <consortium name="The Broad Institute Genome Sequencing Center for Infectious Disease"/>
            <person name="Wu L."/>
            <person name="Ma J."/>
        </authorList>
    </citation>
    <scope>NUCLEOTIDE SEQUENCE [LARGE SCALE GENOMIC DNA]</scope>
    <source>
        <strain evidence="4">KCTC 12907</strain>
    </source>
</reference>
<protein>
    <submittedName>
        <fullName evidence="3">Serpin family protein</fullName>
    </submittedName>
</protein>
<dbReference type="InterPro" id="IPR042185">
    <property type="entry name" value="Serpin_sf_2"/>
</dbReference>
<organism evidence="3 4">
    <name type="scientific">Cohnella cellulosilytica</name>
    <dbReference type="NCBI Taxonomy" id="986710"/>
    <lineage>
        <taxon>Bacteria</taxon>
        <taxon>Bacillati</taxon>
        <taxon>Bacillota</taxon>
        <taxon>Bacilli</taxon>
        <taxon>Bacillales</taxon>
        <taxon>Paenibacillaceae</taxon>
        <taxon>Cohnella</taxon>
    </lineage>
</organism>
<dbReference type="EMBL" id="JBHTAI010000001">
    <property type="protein sequence ID" value="MFC7147144.1"/>
    <property type="molecule type" value="Genomic_DNA"/>
</dbReference>
<gene>
    <name evidence="3" type="ORF">ACFQMJ_01240</name>
</gene>
<proteinExistence type="inferred from homology"/>
<sequence length="421" mass="44906">MRKKAIGLGLAALLIFPGCGKQGGTEKMDDPREPEKSAYTVNDVDPSLVQASNGFGMTLAEKLMAEHPGENVMLSPLSLSAALALAATGAAGGTGEEMRAALGLDGKSSDEIGAGYRVLVDLLSHSGGDGVEINVASSLWLKEGKPFLEAFVDRSRDDFGATVRRVNFADPQTLQAINEWTEDATGGRIKRMLPSVEAEAALYVLNAVYFNGAWTKPFNAKATADGSFHVSDSETVPVQMMSSGGYFQYAKKDGYEAVRLPYGKREAAYMAIVLPDKGVPVSELSAKLAADPQRLTEEYEARQGRIEMPKLRLEYDADLEAALRDSGIKLAFEPSRSDFSAMAPEPPNLFISRVTHRTALSVDEEGTEAAAATALEMLAGAAPPDQPFQLTVDRPFIAAIVDRDTGCILFAGAVFDPGDDG</sequence>
<evidence type="ECO:0000313" key="3">
    <source>
        <dbReference type="EMBL" id="MFC7147144.1"/>
    </source>
</evidence>
<dbReference type="RefSeq" id="WP_378047040.1">
    <property type="nucleotide sequence ID" value="NZ_JBHMDN010000012.1"/>
</dbReference>
<dbReference type="InterPro" id="IPR000215">
    <property type="entry name" value="Serpin_fam"/>
</dbReference>
<dbReference type="Pfam" id="PF00079">
    <property type="entry name" value="Serpin"/>
    <property type="match status" value="1"/>
</dbReference>
<dbReference type="InterPro" id="IPR042178">
    <property type="entry name" value="Serpin_sf_1"/>
</dbReference>
<dbReference type="Gene3D" id="2.30.39.10">
    <property type="entry name" value="Alpha-1-antitrypsin, domain 1"/>
    <property type="match status" value="1"/>
</dbReference>
<dbReference type="SUPFAM" id="SSF56574">
    <property type="entry name" value="Serpins"/>
    <property type="match status" value="1"/>
</dbReference>
<evidence type="ECO:0000259" key="2">
    <source>
        <dbReference type="SMART" id="SM00093"/>
    </source>
</evidence>